<dbReference type="PANTHER" id="PTHR46796:SF6">
    <property type="entry name" value="ARAC SUBFAMILY"/>
    <property type="match status" value="1"/>
</dbReference>
<accession>A0ABP8RZK1</accession>
<evidence type="ECO:0000256" key="2">
    <source>
        <dbReference type="ARBA" id="ARBA00023125"/>
    </source>
</evidence>
<dbReference type="InterPro" id="IPR009057">
    <property type="entry name" value="Homeodomain-like_sf"/>
</dbReference>
<keyword evidence="1" id="KW-0805">Transcription regulation</keyword>
<dbReference type="SUPFAM" id="SSF46689">
    <property type="entry name" value="Homeodomain-like"/>
    <property type="match status" value="1"/>
</dbReference>
<gene>
    <name evidence="5" type="ORF">GCM10023175_54600</name>
</gene>
<dbReference type="Pfam" id="PF12833">
    <property type="entry name" value="HTH_18"/>
    <property type="match status" value="1"/>
</dbReference>
<dbReference type="Pfam" id="PF14525">
    <property type="entry name" value="AraC_binding_2"/>
    <property type="match status" value="1"/>
</dbReference>
<dbReference type="SMART" id="SM00342">
    <property type="entry name" value="HTH_ARAC"/>
    <property type="match status" value="1"/>
</dbReference>
<keyword evidence="6" id="KW-1185">Reference proteome</keyword>
<dbReference type="PROSITE" id="PS01124">
    <property type="entry name" value="HTH_ARAC_FAMILY_2"/>
    <property type="match status" value="1"/>
</dbReference>
<name>A0ABP8RZK1_9PSEU</name>
<keyword evidence="3" id="KW-0804">Transcription</keyword>
<evidence type="ECO:0000256" key="1">
    <source>
        <dbReference type="ARBA" id="ARBA00023015"/>
    </source>
</evidence>
<dbReference type="InterPro" id="IPR050204">
    <property type="entry name" value="AraC_XylS_family_regulators"/>
</dbReference>
<evidence type="ECO:0000259" key="4">
    <source>
        <dbReference type="PROSITE" id="PS01124"/>
    </source>
</evidence>
<evidence type="ECO:0000313" key="6">
    <source>
        <dbReference type="Proteomes" id="UP001501598"/>
    </source>
</evidence>
<dbReference type="Proteomes" id="UP001501598">
    <property type="component" value="Unassembled WGS sequence"/>
</dbReference>
<dbReference type="InterPro" id="IPR018060">
    <property type="entry name" value="HTH_AraC"/>
</dbReference>
<proteinExistence type="predicted"/>
<feature type="domain" description="HTH araC/xylS-type" evidence="4">
    <location>
        <begin position="225"/>
        <end position="326"/>
    </location>
</feature>
<keyword evidence="2" id="KW-0238">DNA-binding</keyword>
<organism evidence="5 6">
    <name type="scientific">Pseudonocardia xishanensis</name>
    <dbReference type="NCBI Taxonomy" id="630995"/>
    <lineage>
        <taxon>Bacteria</taxon>
        <taxon>Bacillati</taxon>
        <taxon>Actinomycetota</taxon>
        <taxon>Actinomycetes</taxon>
        <taxon>Pseudonocardiales</taxon>
        <taxon>Pseudonocardiaceae</taxon>
        <taxon>Pseudonocardia</taxon>
    </lineage>
</organism>
<protein>
    <recommendedName>
        <fullName evidence="4">HTH araC/xylS-type domain-containing protein</fullName>
    </recommendedName>
</protein>
<dbReference type="Gene3D" id="1.10.10.60">
    <property type="entry name" value="Homeodomain-like"/>
    <property type="match status" value="1"/>
</dbReference>
<dbReference type="EMBL" id="BAABGT010000089">
    <property type="protein sequence ID" value="GAA4555042.1"/>
    <property type="molecule type" value="Genomic_DNA"/>
</dbReference>
<dbReference type="PANTHER" id="PTHR46796">
    <property type="entry name" value="HTH-TYPE TRANSCRIPTIONAL ACTIVATOR RHAS-RELATED"/>
    <property type="match status" value="1"/>
</dbReference>
<sequence length="333" mass="36633">MTQRTAARILTAVDTPVAGVTVEEAASLSSWAELIRARFIALQITPHGLPDLRGAVRSRHVGHMQAATVRSAPQTFQRTRPQATAADTDLLAVGMIEHGTGHLEQDGRRCVVSEGGFALYDTSRPFTWSLDGVWDMHVFTWPRSGLPFTDAELRRLTARPVSPCSPIGSLVTPMLHRFSGDDAPILSPSNAARLADEMAELTMIAASEPESETGRAANPDRGLFRQIREFVEDNLTDPRLSAEHIAGALFVSTRTLHRTFARHDLTAAGWIKLRRLEACRRALCSPSWNDTPISGIAAHYGIANASFFSREFTARFGMSPRTYRNTRMGRSGR</sequence>
<dbReference type="InterPro" id="IPR035418">
    <property type="entry name" value="AraC-bd_2"/>
</dbReference>
<comment type="caution">
    <text evidence="5">The sequence shown here is derived from an EMBL/GenBank/DDBJ whole genome shotgun (WGS) entry which is preliminary data.</text>
</comment>
<evidence type="ECO:0000313" key="5">
    <source>
        <dbReference type="EMBL" id="GAA4555042.1"/>
    </source>
</evidence>
<evidence type="ECO:0000256" key="3">
    <source>
        <dbReference type="ARBA" id="ARBA00023163"/>
    </source>
</evidence>
<reference evidence="6" key="1">
    <citation type="journal article" date="2019" name="Int. J. Syst. Evol. Microbiol.">
        <title>The Global Catalogue of Microorganisms (GCM) 10K type strain sequencing project: providing services to taxonomists for standard genome sequencing and annotation.</title>
        <authorList>
            <consortium name="The Broad Institute Genomics Platform"/>
            <consortium name="The Broad Institute Genome Sequencing Center for Infectious Disease"/>
            <person name="Wu L."/>
            <person name="Ma J."/>
        </authorList>
    </citation>
    <scope>NUCLEOTIDE SEQUENCE [LARGE SCALE GENOMIC DNA]</scope>
    <source>
        <strain evidence="6">JCM 17906</strain>
    </source>
</reference>